<protein>
    <submittedName>
        <fullName evidence="2">Rz-like lysis system protein LysB</fullName>
    </submittedName>
</protein>
<comment type="caution">
    <text evidence="2">The sequence shown here is derived from an EMBL/GenBank/DDBJ whole genome shotgun (WGS) entry which is preliminary data.</text>
</comment>
<proteinExistence type="predicted"/>
<gene>
    <name evidence="2" type="primary">lysB</name>
    <name evidence="2" type="ORF">M8014_08865</name>
</gene>
<name>A0A9J6PVV1_9ENTR</name>
<evidence type="ECO:0000256" key="1">
    <source>
        <dbReference type="SAM" id="Coils"/>
    </source>
</evidence>
<feature type="coiled-coil region" evidence="1">
    <location>
        <begin position="72"/>
        <end position="99"/>
    </location>
</feature>
<evidence type="ECO:0000313" key="2">
    <source>
        <dbReference type="EMBL" id="MCU6664455.1"/>
    </source>
</evidence>
<organism evidence="2 3">
    <name type="scientific">Silvania hatchlandensis</name>
    <dbReference type="NCBI Taxonomy" id="2926469"/>
    <lineage>
        <taxon>Bacteria</taxon>
        <taxon>Pseudomonadati</taxon>
        <taxon>Pseudomonadota</taxon>
        <taxon>Gammaproteobacteria</taxon>
        <taxon>Enterobacterales</taxon>
        <taxon>Enterobacteriaceae</taxon>
        <taxon>Silvania</taxon>
    </lineage>
</organism>
<dbReference type="EMBL" id="JAMGZK010000045">
    <property type="protein sequence ID" value="MCU6664455.1"/>
    <property type="molecule type" value="Genomic_DNA"/>
</dbReference>
<sequence>MTRTLAIVLALIIAALGWQSWRLNNARHTIESQGTALEVKAQELSKKNSQLIGLYILTETNSREQMRLYAAAEQTTILLRNRQHRIEDLKRENEDLRRWADTPLPADIIRLRARPALAGGAAYRQWLSQSDAVQPEPVSAAH</sequence>
<evidence type="ECO:0000313" key="3">
    <source>
        <dbReference type="Proteomes" id="UP001063816"/>
    </source>
</evidence>
<dbReference type="RefSeq" id="WP_271269333.1">
    <property type="nucleotide sequence ID" value="NZ_JAMGZK010000045.1"/>
</dbReference>
<accession>A0A9J6PVV1</accession>
<keyword evidence="1" id="KW-0175">Coiled coil</keyword>
<dbReference type="Proteomes" id="UP001063816">
    <property type="component" value="Unassembled WGS sequence"/>
</dbReference>
<dbReference type="AlphaFoldDB" id="A0A9J6PVV1"/>
<reference evidence="2" key="1">
    <citation type="submission" date="2022-05" db="EMBL/GenBank/DDBJ databases">
        <title>Description of a novel species of Leclercia; Leclercia tamurae and the Proposal for a Novel Genus Silvania gen. nov. Containing Two Novel Species Silvania hatchlandensis sp. nov. and Silvania confinis sp. nov. Isolated from the Rhizosphere of Oak.</title>
        <authorList>
            <person name="Maddock D.W."/>
            <person name="Brady C.L."/>
            <person name="Denman S."/>
            <person name="Arnold D."/>
        </authorList>
    </citation>
    <scope>NUCLEOTIDE SEQUENCE</scope>
    <source>
        <strain evidence="2">H19S6</strain>
    </source>
</reference>
<dbReference type="InterPro" id="IPR020000">
    <property type="entry name" value="Phage_P2_LysB"/>
</dbReference>
<keyword evidence="3" id="KW-1185">Reference proteome</keyword>
<dbReference type="NCBIfam" id="TIGR03495">
    <property type="entry name" value="phage_LysB"/>
    <property type="match status" value="1"/>
</dbReference>